<evidence type="ECO:0000313" key="13">
    <source>
        <dbReference type="Proteomes" id="UP000573327"/>
    </source>
</evidence>
<dbReference type="PANTHER" id="PTHR24421">
    <property type="entry name" value="NITRATE/NITRITE SENSOR PROTEIN NARX-RELATED"/>
    <property type="match status" value="1"/>
</dbReference>
<dbReference type="AlphaFoldDB" id="A0A7W7S786"/>
<dbReference type="Proteomes" id="UP000573327">
    <property type="component" value="Unassembled WGS sequence"/>
</dbReference>
<evidence type="ECO:0000256" key="5">
    <source>
        <dbReference type="ARBA" id="ARBA00022741"/>
    </source>
</evidence>
<dbReference type="GO" id="GO:0046983">
    <property type="term" value="F:protein dimerization activity"/>
    <property type="evidence" value="ECO:0007669"/>
    <property type="project" value="InterPro"/>
</dbReference>
<feature type="transmembrane region" description="Helical" evidence="10">
    <location>
        <begin position="56"/>
        <end position="77"/>
    </location>
</feature>
<evidence type="ECO:0000313" key="12">
    <source>
        <dbReference type="EMBL" id="MBB4944972.1"/>
    </source>
</evidence>
<evidence type="ECO:0000259" key="11">
    <source>
        <dbReference type="Pfam" id="PF07730"/>
    </source>
</evidence>
<evidence type="ECO:0000256" key="9">
    <source>
        <dbReference type="SAM" id="MobiDB-lite"/>
    </source>
</evidence>
<evidence type="ECO:0000256" key="3">
    <source>
        <dbReference type="ARBA" id="ARBA00022553"/>
    </source>
</evidence>
<feature type="transmembrane region" description="Helical" evidence="10">
    <location>
        <begin position="20"/>
        <end position="44"/>
    </location>
</feature>
<reference evidence="12 13" key="1">
    <citation type="submission" date="2020-08" db="EMBL/GenBank/DDBJ databases">
        <title>Sequencing the genomes of 1000 actinobacteria strains.</title>
        <authorList>
            <person name="Klenk H.-P."/>
        </authorList>
    </citation>
    <scope>NUCLEOTIDE SEQUENCE [LARGE SCALE GENOMIC DNA]</scope>
    <source>
        <strain evidence="12 13">DSM 44786</strain>
    </source>
</reference>
<sequence>MYRLHTWLLRRPVVADGAWALGLFLLSEWAGAGLGLLPLGCLVLARWAACFGSPRVSLAGLAGALAFGPLAVAPGVADGSLGYFSAGQLVLIAATYSLPFLLCWLWGRWSRARRAELAELARRAATARTELAREAVRARMAQELHDVITHDLTAMTVQAGGAEHILSVNPRLAEQTVRGIGPQGRRLLAELARLERVLTPSPTHRPPGPDPISTTRAQSGGESGT</sequence>
<keyword evidence="3" id="KW-0597">Phosphoprotein</keyword>
<feature type="compositionally biased region" description="Polar residues" evidence="9">
    <location>
        <begin position="212"/>
        <end position="225"/>
    </location>
</feature>
<accession>A0A7W7S786</accession>
<proteinExistence type="predicted"/>
<keyword evidence="6 12" id="KW-0418">Kinase</keyword>
<feature type="region of interest" description="Disordered" evidence="9">
    <location>
        <begin position="198"/>
        <end position="225"/>
    </location>
</feature>
<keyword evidence="10" id="KW-0812">Transmembrane</keyword>
<evidence type="ECO:0000256" key="6">
    <source>
        <dbReference type="ARBA" id="ARBA00022777"/>
    </source>
</evidence>
<comment type="catalytic activity">
    <reaction evidence="1">
        <text>ATP + protein L-histidine = ADP + protein N-phospho-L-histidine.</text>
        <dbReference type="EC" id="2.7.13.3"/>
    </reaction>
</comment>
<keyword evidence="10" id="KW-1133">Transmembrane helix</keyword>
<dbReference type="EC" id="2.7.13.3" evidence="2"/>
<dbReference type="InterPro" id="IPR011712">
    <property type="entry name" value="Sig_transdc_His_kin_sub3_dim/P"/>
</dbReference>
<keyword evidence="13" id="KW-1185">Reference proteome</keyword>
<keyword evidence="10" id="KW-0472">Membrane</keyword>
<keyword evidence="5" id="KW-0547">Nucleotide-binding</keyword>
<evidence type="ECO:0000256" key="7">
    <source>
        <dbReference type="ARBA" id="ARBA00022840"/>
    </source>
</evidence>
<evidence type="ECO:0000256" key="4">
    <source>
        <dbReference type="ARBA" id="ARBA00022679"/>
    </source>
</evidence>
<feature type="domain" description="Signal transduction histidine kinase subgroup 3 dimerisation and phosphoacceptor" evidence="11">
    <location>
        <begin position="137"/>
        <end position="201"/>
    </location>
</feature>
<dbReference type="GO" id="GO:0016020">
    <property type="term" value="C:membrane"/>
    <property type="evidence" value="ECO:0007669"/>
    <property type="project" value="InterPro"/>
</dbReference>
<evidence type="ECO:0000256" key="8">
    <source>
        <dbReference type="ARBA" id="ARBA00023012"/>
    </source>
</evidence>
<comment type="caution">
    <text evidence="12">The sequence shown here is derived from an EMBL/GenBank/DDBJ whole genome shotgun (WGS) entry which is preliminary data.</text>
</comment>
<evidence type="ECO:0000256" key="1">
    <source>
        <dbReference type="ARBA" id="ARBA00000085"/>
    </source>
</evidence>
<evidence type="ECO:0000256" key="10">
    <source>
        <dbReference type="SAM" id="Phobius"/>
    </source>
</evidence>
<dbReference type="RefSeq" id="WP_184911267.1">
    <property type="nucleotide sequence ID" value="NZ_JACHJR010000001.1"/>
</dbReference>
<dbReference type="PANTHER" id="PTHR24421:SF10">
    <property type="entry name" value="NITRATE_NITRITE SENSOR PROTEIN NARQ"/>
    <property type="match status" value="1"/>
</dbReference>
<dbReference type="EMBL" id="JACHJR010000001">
    <property type="protein sequence ID" value="MBB4944972.1"/>
    <property type="molecule type" value="Genomic_DNA"/>
</dbReference>
<dbReference type="GO" id="GO:0000155">
    <property type="term" value="F:phosphorelay sensor kinase activity"/>
    <property type="evidence" value="ECO:0007669"/>
    <property type="project" value="InterPro"/>
</dbReference>
<organism evidence="12 13">
    <name type="scientific">Kitasatospora gansuensis</name>
    <dbReference type="NCBI Taxonomy" id="258050"/>
    <lineage>
        <taxon>Bacteria</taxon>
        <taxon>Bacillati</taxon>
        <taxon>Actinomycetota</taxon>
        <taxon>Actinomycetes</taxon>
        <taxon>Kitasatosporales</taxon>
        <taxon>Streptomycetaceae</taxon>
        <taxon>Kitasatospora</taxon>
    </lineage>
</organism>
<dbReference type="Gene3D" id="1.20.5.1930">
    <property type="match status" value="1"/>
</dbReference>
<keyword evidence="4" id="KW-0808">Transferase</keyword>
<name>A0A7W7S786_9ACTN</name>
<feature type="transmembrane region" description="Helical" evidence="10">
    <location>
        <begin position="83"/>
        <end position="107"/>
    </location>
</feature>
<keyword evidence="7" id="KW-0067">ATP-binding</keyword>
<evidence type="ECO:0000256" key="2">
    <source>
        <dbReference type="ARBA" id="ARBA00012438"/>
    </source>
</evidence>
<dbReference type="GO" id="GO:0005524">
    <property type="term" value="F:ATP binding"/>
    <property type="evidence" value="ECO:0007669"/>
    <property type="project" value="UniProtKB-KW"/>
</dbReference>
<dbReference type="InterPro" id="IPR050482">
    <property type="entry name" value="Sensor_HK_TwoCompSys"/>
</dbReference>
<gene>
    <name evidence="12" type="ORF">F4556_000507</name>
</gene>
<keyword evidence="8" id="KW-0902">Two-component regulatory system</keyword>
<protein>
    <recommendedName>
        <fullName evidence="2">histidine kinase</fullName>
        <ecNumber evidence="2">2.7.13.3</ecNumber>
    </recommendedName>
</protein>
<dbReference type="Pfam" id="PF07730">
    <property type="entry name" value="HisKA_3"/>
    <property type="match status" value="1"/>
</dbReference>